<dbReference type="HOGENOM" id="CLU_2327830_0_0_5"/>
<reference evidence="2 3" key="4">
    <citation type="journal article" date="2009" name="Appl. Environ. Microbiol.">
        <title>Comparative genome-wide transcriptional profiling of Azorhizobium caulinodans ORS571 grown under free-living and symbiotic conditions.</title>
        <authorList>
            <person name="Tsukada S."/>
            <person name="Aono T."/>
            <person name="Akiba N."/>
            <person name="Lee KB."/>
            <person name="Liu CT."/>
            <person name="Toyazaki H."/>
            <person name="Oyaizu H."/>
        </authorList>
    </citation>
    <scope>NUCLEOTIDE SEQUENCE [LARGE SCALE GENOMIC DNA]</scope>
    <source>
        <strain evidence="3">ATCC 43989 / DSM 5975 / JCM 20966 / LMG 6465 / NBRC 14845 / NCIMB 13405 / ORS 571</strain>
    </source>
</reference>
<proteinExistence type="predicted"/>
<evidence type="ECO:0008006" key="4">
    <source>
        <dbReference type="Google" id="ProtNLM"/>
    </source>
</evidence>
<keyword evidence="1" id="KW-0812">Transmembrane</keyword>
<evidence type="ECO:0000313" key="3">
    <source>
        <dbReference type="Proteomes" id="UP000000270"/>
    </source>
</evidence>
<dbReference type="KEGG" id="azc:AZC_0313"/>
<accession>A8IJJ0</accession>
<dbReference type="AlphaFoldDB" id="A8IJJ0"/>
<evidence type="ECO:0000313" key="2">
    <source>
        <dbReference type="EMBL" id="BAF86311.1"/>
    </source>
</evidence>
<reference evidence="2 3" key="1">
    <citation type="journal article" date="2007" name="Appl. Environ. Microbiol.">
        <title>Rhizobial factors required for stem nodule maturation and maintenance in Sesbania rostrata-Azorhizobium caulinodans ORS571 symbiosis.</title>
        <authorList>
            <person name="Suzuki S."/>
            <person name="Aono T."/>
            <person name="Lee KB."/>
            <person name="Suzuki T."/>
            <person name="Liu CT."/>
            <person name="Miwa H."/>
            <person name="Wakao S."/>
            <person name="Iki T."/>
            <person name="Oyaizu H."/>
        </authorList>
    </citation>
    <scope>NUCLEOTIDE SEQUENCE [LARGE SCALE GENOMIC DNA]</scope>
    <source>
        <strain evidence="3">ATCC 43989 / DSM 5975 / JCM 20966 / LMG 6465 / NBRC 14845 / NCIMB 13405 / ORS 571</strain>
    </source>
</reference>
<keyword evidence="1" id="KW-1133">Transmembrane helix</keyword>
<evidence type="ECO:0000256" key="1">
    <source>
        <dbReference type="SAM" id="Phobius"/>
    </source>
</evidence>
<protein>
    <recommendedName>
        <fullName evidence="4">Transmembrane protein</fullName>
    </recommendedName>
</protein>
<dbReference type="eggNOG" id="COG3224">
    <property type="taxonomic scope" value="Bacteria"/>
</dbReference>
<dbReference type="Proteomes" id="UP000000270">
    <property type="component" value="Chromosome"/>
</dbReference>
<dbReference type="STRING" id="438753.AZC_0313"/>
<feature type="transmembrane region" description="Helical" evidence="1">
    <location>
        <begin position="33"/>
        <end position="53"/>
    </location>
</feature>
<reference evidence="2 3" key="6">
    <citation type="journal article" date="2011" name="Appl. Environ. Microbiol.">
        <title>Involvement of the azorhizobial chromosome partition gene (parA) in the onset of bacteroid differentiation during Sesbania rostrata stem nodule development.</title>
        <authorList>
            <person name="Liu CT."/>
            <person name="Lee KB."/>
            <person name="Wang YS."/>
            <person name="Peng MH."/>
            <person name="Lee KT."/>
            <person name="Suzuki S."/>
            <person name="Suzuki T."/>
            <person name="Oyaizu H."/>
        </authorList>
    </citation>
    <scope>NUCLEOTIDE SEQUENCE [LARGE SCALE GENOMIC DNA]</scope>
    <source>
        <strain evidence="3">ATCC 43989 / DSM 5975 / JCM 20966 / LMG 6465 / NBRC 14845 / NCIMB 13405 / ORS 571</strain>
    </source>
</reference>
<keyword evidence="1" id="KW-0472">Membrane</keyword>
<sequence length="98" mass="10799">MKRSVSFKYELPMTESVPPAQPSPPAPLCRYRLSVGASLGAYPLITGILYGLGPLTETWEVWQKTLAIVPVMVPCMVFGVIPGVQRIGGRWVRRASRN</sequence>
<name>A8IJJ0_AZOC5</name>
<organism evidence="2 3">
    <name type="scientific">Azorhizobium caulinodans (strain ATCC 43989 / DSM 5975 / JCM 20966 / LMG 6465 / NBRC 14845 / NCIMB 13405 / ORS 571)</name>
    <dbReference type="NCBI Taxonomy" id="438753"/>
    <lineage>
        <taxon>Bacteria</taxon>
        <taxon>Pseudomonadati</taxon>
        <taxon>Pseudomonadota</taxon>
        <taxon>Alphaproteobacteria</taxon>
        <taxon>Hyphomicrobiales</taxon>
        <taxon>Xanthobacteraceae</taxon>
        <taxon>Azorhizobium</taxon>
    </lineage>
</organism>
<feature type="transmembrane region" description="Helical" evidence="1">
    <location>
        <begin position="65"/>
        <end position="84"/>
    </location>
</feature>
<keyword evidence="3" id="KW-1185">Reference proteome</keyword>
<dbReference type="EMBL" id="AP009384">
    <property type="protein sequence ID" value="BAF86311.1"/>
    <property type="molecule type" value="Genomic_DNA"/>
</dbReference>
<gene>
    <name evidence="2" type="ordered locus">AZC_0313</name>
</gene>
<reference evidence="2 3" key="5">
    <citation type="journal article" date="2010" name="Appl. Environ. Microbiol.">
        <title>phrR-like gene praR of Azorhizobium caulinodans ORS571 is essential for symbiosis with Sesbania rostrata and is involved in expression of reb genes.</title>
        <authorList>
            <person name="Akiba N."/>
            <person name="Aono T."/>
            <person name="Toyazaki H."/>
            <person name="Sato S."/>
            <person name="Oyaizu H."/>
        </authorList>
    </citation>
    <scope>NUCLEOTIDE SEQUENCE [LARGE SCALE GENOMIC DNA]</scope>
    <source>
        <strain evidence="3">ATCC 43989 / DSM 5975 / JCM 20966 / LMG 6465 / NBRC 14845 / NCIMB 13405 / ORS 571</strain>
    </source>
</reference>
<reference evidence="3" key="2">
    <citation type="submission" date="2007-04" db="EMBL/GenBank/DDBJ databases">
        <title>Complete genome sequence of the nitrogen-fixing bacterium Azorhizobium caulinodans ORS571.</title>
        <authorList>
            <person name="Lee K.B."/>
            <person name="Backer P.D."/>
            <person name="Aono T."/>
            <person name="Liu C.T."/>
            <person name="Suzuki S."/>
            <person name="Suzuki T."/>
            <person name="Kaneko T."/>
            <person name="Yamada M."/>
            <person name="Tabata S."/>
            <person name="Kupfer D.M."/>
            <person name="Najar F.Z."/>
            <person name="Wiley G.B."/>
            <person name="Roe B."/>
            <person name="Binnewies T."/>
            <person name="Ussery D."/>
            <person name="Vereecke D."/>
            <person name="Gevers D."/>
            <person name="Holsters M."/>
            <person name="Oyaizu H."/>
        </authorList>
    </citation>
    <scope>NUCLEOTIDE SEQUENCE [LARGE SCALE GENOMIC DNA]</scope>
    <source>
        <strain evidence="3">ATCC 43989 / DSM 5975 / JCM 20966 / LMG 6465 / NBRC 14845 / NCIMB 13405 / ORS 571</strain>
    </source>
</reference>
<reference evidence="2 3" key="3">
    <citation type="journal article" date="2008" name="BMC Genomics">
        <title>The genome of the versatile nitrogen fixer Azorhizobium caulinodans ORS571.</title>
        <authorList>
            <person name="Lee KB."/>
            <person name="Backer P.D."/>
            <person name="Aono T."/>
            <person name="Liu CT."/>
            <person name="Suzuki S."/>
            <person name="Suzuki T."/>
            <person name="Kaneko T."/>
            <person name="Yamada M."/>
            <person name="Tabata S."/>
            <person name="Kupfer D.M."/>
            <person name="Najar F.Z."/>
            <person name="Wiley G.B."/>
            <person name="Roe B."/>
            <person name="Binnewies T.T."/>
            <person name="Ussery D.W."/>
            <person name="D'Haeze W."/>
            <person name="Herder J.D."/>
            <person name="Gevers D."/>
            <person name="Vereecke D."/>
            <person name="Holsters M."/>
            <person name="Oyaizu H."/>
        </authorList>
    </citation>
    <scope>NUCLEOTIDE SEQUENCE [LARGE SCALE GENOMIC DNA]</scope>
    <source>
        <strain evidence="3">ATCC 43989 / DSM 5975 / JCM 20966 / LMG 6465 / NBRC 14845 / NCIMB 13405 / ORS 571</strain>
    </source>
</reference>